<feature type="transmembrane region" description="Helical" evidence="1">
    <location>
        <begin position="190"/>
        <end position="216"/>
    </location>
</feature>
<dbReference type="EMBL" id="AZGI01000030">
    <property type="protein sequence ID" value="KRM39922.1"/>
    <property type="molecule type" value="Genomic_DNA"/>
</dbReference>
<dbReference type="STRING" id="1423754.FC39_GL000923"/>
<keyword evidence="1" id="KW-1133">Transmembrane helix</keyword>
<feature type="transmembrane region" description="Helical" evidence="1">
    <location>
        <begin position="305"/>
        <end position="338"/>
    </location>
</feature>
<evidence type="ECO:0000313" key="3">
    <source>
        <dbReference type="Proteomes" id="UP000051223"/>
    </source>
</evidence>
<accession>A0A0R1YC22</accession>
<organism evidence="2 3">
    <name type="scientific">Lactobacillus hamsteri DSM 5661 = JCM 6256</name>
    <dbReference type="NCBI Taxonomy" id="1423754"/>
    <lineage>
        <taxon>Bacteria</taxon>
        <taxon>Bacillati</taxon>
        <taxon>Bacillota</taxon>
        <taxon>Bacilli</taxon>
        <taxon>Lactobacillales</taxon>
        <taxon>Lactobacillaceae</taxon>
        <taxon>Lactobacillus</taxon>
    </lineage>
</organism>
<dbReference type="PATRIC" id="fig|1423754.3.peg.950"/>
<feature type="transmembrane region" description="Helical" evidence="1">
    <location>
        <begin position="272"/>
        <end position="293"/>
    </location>
</feature>
<dbReference type="Proteomes" id="UP000051223">
    <property type="component" value="Unassembled WGS sequence"/>
</dbReference>
<feature type="transmembrane region" description="Helical" evidence="1">
    <location>
        <begin position="7"/>
        <end position="27"/>
    </location>
</feature>
<gene>
    <name evidence="2" type="ORF">FC39_GL000923</name>
</gene>
<evidence type="ECO:0000313" key="2">
    <source>
        <dbReference type="EMBL" id="KRM39922.1"/>
    </source>
</evidence>
<protein>
    <submittedName>
        <fullName evidence="2">Uncharacterized protein</fullName>
    </submittedName>
</protein>
<keyword evidence="1" id="KW-0472">Membrane</keyword>
<feature type="transmembrane region" description="Helical" evidence="1">
    <location>
        <begin position="143"/>
        <end position="161"/>
    </location>
</feature>
<feature type="transmembrane region" description="Helical" evidence="1">
    <location>
        <begin position="359"/>
        <end position="378"/>
    </location>
</feature>
<reference evidence="2 3" key="1">
    <citation type="journal article" date="2015" name="Genome Announc.">
        <title>Expanding the biotechnology potential of lactobacilli through comparative genomics of 213 strains and associated genera.</title>
        <authorList>
            <person name="Sun Z."/>
            <person name="Harris H.M."/>
            <person name="McCann A."/>
            <person name="Guo C."/>
            <person name="Argimon S."/>
            <person name="Zhang W."/>
            <person name="Yang X."/>
            <person name="Jeffery I.B."/>
            <person name="Cooney J.C."/>
            <person name="Kagawa T.F."/>
            <person name="Liu W."/>
            <person name="Song Y."/>
            <person name="Salvetti E."/>
            <person name="Wrobel A."/>
            <person name="Rasinkangas P."/>
            <person name="Parkhill J."/>
            <person name="Rea M.C."/>
            <person name="O'Sullivan O."/>
            <person name="Ritari J."/>
            <person name="Douillard F.P."/>
            <person name="Paul Ross R."/>
            <person name="Yang R."/>
            <person name="Briner A.E."/>
            <person name="Felis G.E."/>
            <person name="de Vos W.M."/>
            <person name="Barrangou R."/>
            <person name="Klaenhammer T.R."/>
            <person name="Caufield P.W."/>
            <person name="Cui Y."/>
            <person name="Zhang H."/>
            <person name="O'Toole P.W."/>
        </authorList>
    </citation>
    <scope>NUCLEOTIDE SEQUENCE [LARGE SCALE GENOMIC DNA]</scope>
    <source>
        <strain evidence="2 3">DSM 5661</strain>
    </source>
</reference>
<dbReference type="AlphaFoldDB" id="A0A0R1YC22"/>
<comment type="caution">
    <text evidence="2">The sequence shown here is derived from an EMBL/GenBank/DDBJ whole genome shotgun (WGS) entry which is preliminary data.</text>
</comment>
<feature type="transmembrane region" description="Helical" evidence="1">
    <location>
        <begin position="113"/>
        <end position="131"/>
    </location>
</feature>
<evidence type="ECO:0000256" key="1">
    <source>
        <dbReference type="SAM" id="Phobius"/>
    </source>
</evidence>
<proteinExistence type="predicted"/>
<feature type="transmembrane region" description="Helical" evidence="1">
    <location>
        <begin position="33"/>
        <end position="53"/>
    </location>
</feature>
<dbReference type="RefSeq" id="WP_056941462.1">
    <property type="nucleotide sequence ID" value="NZ_AZGI01000030.1"/>
</dbReference>
<keyword evidence="3" id="KW-1185">Reference proteome</keyword>
<name>A0A0R1YC22_9LACO</name>
<feature type="transmembrane region" description="Helical" evidence="1">
    <location>
        <begin position="167"/>
        <end position="183"/>
    </location>
</feature>
<feature type="transmembrane region" description="Helical" evidence="1">
    <location>
        <begin position="222"/>
        <end position="251"/>
    </location>
</feature>
<sequence length="387" mass="45561">MIFNNFGSSYIAILIITFLIGNFLIHLKYVSPYFLYFLDIIIALPAYFINTAIPSIWDSIRFDTMLNLFREANNLYGISGGLNWALNFSGYYTKQPVVVIYVWLYSFFKNNSVFFYCNILLFLFLVSLLITQVQKIYKLSNKVSLIVKFVILASFNIFFEIEGVRNFLSYIILATFVFIDFYSHEYKKKILCILAYGLAIGLHPAALPFVLFRIIFILNNKLIRMVLAVFAVTYTILLPQILHIFSSFSYFVNDNSKTYLYGQSNFSSYTGFNEVLFSTFLLISLILELLIFYKCNFQKKLSQNYLQYYIVAILFTIGSCLSVQVYLRAIFLLLFLSIPIKMILFSKYKDKVLNYITIYLYRYSSVIFSLMMLFYWNWQTYKNVVMY</sequence>
<keyword evidence="1" id="KW-0812">Transmembrane</keyword>